<protein>
    <submittedName>
        <fullName evidence="2">Uncharacterized protein</fullName>
    </submittedName>
</protein>
<gene>
    <name evidence="2" type="ORF">LX32DRAFT_173113</name>
</gene>
<dbReference type="EMBL" id="MU843020">
    <property type="protein sequence ID" value="KAK2022903.1"/>
    <property type="molecule type" value="Genomic_DNA"/>
</dbReference>
<comment type="caution">
    <text evidence="2">The sequence shown here is derived from an EMBL/GenBank/DDBJ whole genome shotgun (WGS) entry which is preliminary data.</text>
</comment>
<sequence>MPSGSFVMTQQHMEPWVSRGKGGKKRYKIEQNYFDRCSLPEDGQQTGIALPTGVVYAHAVSFRHVAFVRKFSIQMKKPKMPCRTGLAAEFVASGWPEQPTPASQTRQDQIGLDWIDTSSITHACLPACLRALDGREAVGQGAIEFVLQGVKMCIGPKSSRHHL</sequence>
<evidence type="ECO:0000313" key="2">
    <source>
        <dbReference type="EMBL" id="KAK2022903.1"/>
    </source>
</evidence>
<reference evidence="2" key="1">
    <citation type="submission" date="2021-06" db="EMBL/GenBank/DDBJ databases">
        <title>Comparative genomics, transcriptomics and evolutionary studies reveal genomic signatures of adaptation to plant cell wall in hemibiotrophic fungi.</title>
        <authorList>
            <consortium name="DOE Joint Genome Institute"/>
            <person name="Baroncelli R."/>
            <person name="Diaz J.F."/>
            <person name="Benocci T."/>
            <person name="Peng M."/>
            <person name="Battaglia E."/>
            <person name="Haridas S."/>
            <person name="Andreopoulos W."/>
            <person name="Labutti K."/>
            <person name="Pangilinan J."/>
            <person name="Floch G.L."/>
            <person name="Makela M.R."/>
            <person name="Henrissat B."/>
            <person name="Grigoriev I.V."/>
            <person name="Crouch J.A."/>
            <person name="De Vries R.P."/>
            <person name="Sukno S.A."/>
            <person name="Thon M.R."/>
        </authorList>
    </citation>
    <scope>NUCLEOTIDE SEQUENCE</scope>
    <source>
        <strain evidence="2">MAFF235873</strain>
    </source>
</reference>
<feature type="region of interest" description="Disordered" evidence="1">
    <location>
        <begin position="1"/>
        <end position="21"/>
    </location>
</feature>
<feature type="compositionally biased region" description="Polar residues" evidence="1">
    <location>
        <begin position="1"/>
        <end position="12"/>
    </location>
</feature>
<accession>A0AAD9LYM2</accession>
<evidence type="ECO:0000256" key="1">
    <source>
        <dbReference type="SAM" id="MobiDB-lite"/>
    </source>
</evidence>
<dbReference type="Proteomes" id="UP001232148">
    <property type="component" value="Unassembled WGS sequence"/>
</dbReference>
<evidence type="ECO:0000313" key="3">
    <source>
        <dbReference type="Proteomes" id="UP001232148"/>
    </source>
</evidence>
<organism evidence="2 3">
    <name type="scientific">Colletotrichum zoysiae</name>
    <dbReference type="NCBI Taxonomy" id="1216348"/>
    <lineage>
        <taxon>Eukaryota</taxon>
        <taxon>Fungi</taxon>
        <taxon>Dikarya</taxon>
        <taxon>Ascomycota</taxon>
        <taxon>Pezizomycotina</taxon>
        <taxon>Sordariomycetes</taxon>
        <taxon>Hypocreomycetidae</taxon>
        <taxon>Glomerellales</taxon>
        <taxon>Glomerellaceae</taxon>
        <taxon>Colletotrichum</taxon>
        <taxon>Colletotrichum graminicola species complex</taxon>
    </lineage>
</organism>
<name>A0AAD9LYM2_9PEZI</name>
<proteinExistence type="predicted"/>
<dbReference type="AlphaFoldDB" id="A0AAD9LYM2"/>
<keyword evidence="3" id="KW-1185">Reference proteome</keyword>